<keyword evidence="4" id="KW-0449">Lipoprotein</keyword>
<name>A3ZU34_9BACT</name>
<dbReference type="SUPFAM" id="SSF53474">
    <property type="entry name" value="alpha/beta-Hydrolases"/>
    <property type="match status" value="1"/>
</dbReference>
<gene>
    <name evidence="4" type="ORF">DSM3645_05730</name>
</gene>
<dbReference type="PANTHER" id="PTHR43037:SF1">
    <property type="entry name" value="BLL1128 PROTEIN"/>
    <property type="match status" value="1"/>
</dbReference>
<dbReference type="AlphaFoldDB" id="A3ZU34"/>
<keyword evidence="3" id="KW-0472">Membrane</keyword>
<evidence type="ECO:0000256" key="1">
    <source>
        <dbReference type="ARBA" id="ARBA00022729"/>
    </source>
</evidence>
<dbReference type="PANTHER" id="PTHR43037">
    <property type="entry name" value="UNNAMED PRODUCT-RELATED"/>
    <property type="match status" value="1"/>
</dbReference>
<organism evidence="4 5">
    <name type="scientific">Blastopirellula marina DSM 3645</name>
    <dbReference type="NCBI Taxonomy" id="314230"/>
    <lineage>
        <taxon>Bacteria</taxon>
        <taxon>Pseudomonadati</taxon>
        <taxon>Planctomycetota</taxon>
        <taxon>Planctomycetia</taxon>
        <taxon>Pirellulales</taxon>
        <taxon>Pirellulaceae</taxon>
        <taxon>Blastopirellula</taxon>
    </lineage>
</organism>
<dbReference type="STRING" id="314230.DSM3645_05730"/>
<accession>A3ZU34</accession>
<evidence type="ECO:0000313" key="4">
    <source>
        <dbReference type="EMBL" id="EAQ80098.1"/>
    </source>
</evidence>
<dbReference type="GO" id="GO:0016787">
    <property type="term" value="F:hydrolase activity"/>
    <property type="evidence" value="ECO:0007669"/>
    <property type="project" value="UniProtKB-KW"/>
</dbReference>
<dbReference type="eggNOG" id="COG3509">
    <property type="taxonomic scope" value="Bacteria"/>
</dbReference>
<reference evidence="4 5" key="1">
    <citation type="submission" date="2006-02" db="EMBL/GenBank/DDBJ databases">
        <authorList>
            <person name="Amann R."/>
            <person name="Ferriera S."/>
            <person name="Johnson J."/>
            <person name="Kravitz S."/>
            <person name="Halpern A."/>
            <person name="Remington K."/>
            <person name="Beeson K."/>
            <person name="Tran B."/>
            <person name="Rogers Y.-H."/>
            <person name="Friedman R."/>
            <person name="Venter J.C."/>
        </authorList>
    </citation>
    <scope>NUCLEOTIDE SEQUENCE [LARGE SCALE GENOMIC DNA]</scope>
    <source>
        <strain evidence="4 5">DSM 3645</strain>
    </source>
</reference>
<keyword evidence="3" id="KW-1133">Transmembrane helix</keyword>
<dbReference type="Proteomes" id="UP000004358">
    <property type="component" value="Unassembled WGS sequence"/>
</dbReference>
<dbReference type="InterPro" id="IPR029058">
    <property type="entry name" value="AB_hydrolase_fold"/>
</dbReference>
<comment type="caution">
    <text evidence="4">The sequence shown here is derived from an EMBL/GenBank/DDBJ whole genome shotgun (WGS) entry which is preliminary data.</text>
</comment>
<sequence length="250" mass="27769">MITTLRKDRCMRVIVVLAMLLIGFGLVVYYRSSRNERPFIVVSIESINLDGESRSYRLTVPASRPDAPLPIVVALHGIGDSTESMAHYSQLDRLAARGECYVVYPEAYKAMWNVVGISPENLAQNRDLRFIDELLARLRNQLDIDGVYLIGMSNGATFAQALLFTRTDIDAVVAHSGSKPKGLEPSDNASPILLIVGANDPVIDAIRRDAATYRAAGYSVQLIEAPHLGHQWSTPHNAQIEQFLLRRRQP</sequence>
<evidence type="ECO:0000256" key="3">
    <source>
        <dbReference type="SAM" id="Phobius"/>
    </source>
</evidence>
<keyword evidence="3" id="KW-0812">Transmembrane</keyword>
<dbReference type="GO" id="GO:0005576">
    <property type="term" value="C:extracellular region"/>
    <property type="evidence" value="ECO:0007669"/>
    <property type="project" value="InterPro"/>
</dbReference>
<evidence type="ECO:0000256" key="2">
    <source>
        <dbReference type="ARBA" id="ARBA00022801"/>
    </source>
</evidence>
<keyword evidence="1" id="KW-0732">Signal</keyword>
<proteinExistence type="predicted"/>
<dbReference type="RefSeq" id="WP_002654742.1">
    <property type="nucleotide sequence ID" value="NZ_CH672377.1"/>
</dbReference>
<dbReference type="HOGENOM" id="CLU_1109734_0_0_0"/>
<dbReference type="InterPro" id="IPR050955">
    <property type="entry name" value="Plant_Biomass_Hydrol_Est"/>
</dbReference>
<dbReference type="InterPro" id="IPR010126">
    <property type="entry name" value="Esterase_phb"/>
</dbReference>
<keyword evidence="2" id="KW-0378">Hydrolase</keyword>
<dbReference type="EMBL" id="AANZ01000011">
    <property type="protein sequence ID" value="EAQ80098.1"/>
    <property type="molecule type" value="Genomic_DNA"/>
</dbReference>
<protein>
    <submittedName>
        <fullName evidence="4">Possible conserved lipoprotein lpqp</fullName>
    </submittedName>
</protein>
<dbReference type="Pfam" id="PF10503">
    <property type="entry name" value="Esterase_PHB"/>
    <property type="match status" value="1"/>
</dbReference>
<evidence type="ECO:0000313" key="5">
    <source>
        <dbReference type="Proteomes" id="UP000004358"/>
    </source>
</evidence>
<feature type="transmembrane region" description="Helical" evidence="3">
    <location>
        <begin position="12"/>
        <end position="30"/>
    </location>
</feature>
<dbReference type="Gene3D" id="3.40.50.1820">
    <property type="entry name" value="alpha/beta hydrolase"/>
    <property type="match status" value="1"/>
</dbReference>